<evidence type="ECO:0000313" key="1">
    <source>
        <dbReference type="EMBL" id="JAH84981.1"/>
    </source>
</evidence>
<protein>
    <submittedName>
        <fullName evidence="1">Uncharacterized protein</fullName>
    </submittedName>
</protein>
<reference evidence="1" key="1">
    <citation type="submission" date="2014-11" db="EMBL/GenBank/DDBJ databases">
        <authorList>
            <person name="Amaro Gonzalez C."/>
        </authorList>
    </citation>
    <scope>NUCLEOTIDE SEQUENCE</scope>
</reference>
<accession>A0A0E9W3V0</accession>
<name>A0A0E9W3V0_ANGAN</name>
<organism evidence="1">
    <name type="scientific">Anguilla anguilla</name>
    <name type="common">European freshwater eel</name>
    <name type="synonym">Muraena anguilla</name>
    <dbReference type="NCBI Taxonomy" id="7936"/>
    <lineage>
        <taxon>Eukaryota</taxon>
        <taxon>Metazoa</taxon>
        <taxon>Chordata</taxon>
        <taxon>Craniata</taxon>
        <taxon>Vertebrata</taxon>
        <taxon>Euteleostomi</taxon>
        <taxon>Actinopterygii</taxon>
        <taxon>Neopterygii</taxon>
        <taxon>Teleostei</taxon>
        <taxon>Anguilliformes</taxon>
        <taxon>Anguillidae</taxon>
        <taxon>Anguilla</taxon>
    </lineage>
</organism>
<dbReference type="AlphaFoldDB" id="A0A0E9W3V0"/>
<sequence>MFRHVTKVLNDSEIWFPVINKTVQHFQITIL</sequence>
<dbReference type="EMBL" id="GBXM01023596">
    <property type="protein sequence ID" value="JAH84981.1"/>
    <property type="molecule type" value="Transcribed_RNA"/>
</dbReference>
<reference evidence="1" key="2">
    <citation type="journal article" date="2015" name="Fish Shellfish Immunol.">
        <title>Early steps in the European eel (Anguilla anguilla)-Vibrio vulnificus interaction in the gills: Role of the RtxA13 toxin.</title>
        <authorList>
            <person name="Callol A."/>
            <person name="Pajuelo D."/>
            <person name="Ebbesson L."/>
            <person name="Teles M."/>
            <person name="MacKenzie S."/>
            <person name="Amaro C."/>
        </authorList>
    </citation>
    <scope>NUCLEOTIDE SEQUENCE</scope>
</reference>
<proteinExistence type="predicted"/>